<keyword evidence="5" id="KW-0804">Transcription</keyword>
<feature type="domain" description="R" evidence="9">
    <location>
        <begin position="201"/>
        <end position="218"/>
    </location>
</feature>
<evidence type="ECO:0000256" key="7">
    <source>
        <dbReference type="SAM" id="MobiDB-lite"/>
    </source>
</evidence>
<dbReference type="PROSITE" id="PS51370">
    <property type="entry name" value="R"/>
    <property type="match status" value="1"/>
</dbReference>
<feature type="compositionally biased region" description="Basic residues" evidence="7">
    <location>
        <begin position="89"/>
        <end position="101"/>
    </location>
</feature>
<dbReference type="GO" id="GO:0043565">
    <property type="term" value="F:sequence-specific DNA binding"/>
    <property type="evidence" value="ECO:0007669"/>
    <property type="project" value="TreeGrafter"/>
</dbReference>
<dbReference type="GO" id="GO:2000032">
    <property type="term" value="P:regulation of secondary shoot formation"/>
    <property type="evidence" value="ECO:0007669"/>
    <property type="project" value="TreeGrafter"/>
</dbReference>
<feature type="compositionally biased region" description="Basic and acidic residues" evidence="7">
    <location>
        <begin position="68"/>
        <end position="79"/>
    </location>
</feature>
<comment type="caution">
    <text evidence="10">The sequence shown here is derived from an EMBL/GenBank/DDBJ whole genome shotgun (WGS) entry which is preliminary data.</text>
</comment>
<dbReference type="Proteomes" id="UP001159364">
    <property type="component" value="Linkage Group LG07"/>
</dbReference>
<feature type="region of interest" description="Disordered" evidence="7">
    <location>
        <begin position="52"/>
        <end position="109"/>
    </location>
</feature>
<sequence>MSGSSLTTGAPNPIPADHPSPFLEFSSFFLNGYDPLVCEFISQQQQQRQQAFAFKDDSVVESPEINPEDSREGPSIDNKKRNKANAVKNPRRTGKKDRHSKIYTAQGPRDRRMRLSLQIARKFFDLQDMLGFDKASKTIDWLFMKSKSAIKELTDNLPRLKRSNRLTDNCVSSTSESEHLSNPIEQKSKKPHKTALNPLARESRDKARARARERTRERMKIKAPEKAKPLSQANPNNLKQREPKSPKTNDQSLSIGSQELNSFKDVVGEEVPITDLLQHQMDSESISNKITGVIREPRSSLIFDFSHSIANTGTPNIEEITDTSSQKSTFMGTLKVVCQEKLKICSIWLEAFGCLHLLHILHLI</sequence>
<evidence type="ECO:0000256" key="1">
    <source>
        <dbReference type="ARBA" id="ARBA00004123"/>
    </source>
</evidence>
<name>A0AAV8T128_9ROSI</name>
<dbReference type="PANTHER" id="PTHR31072:SF87">
    <property type="entry name" value="TRANSCRIPTION FACTOR TCP12"/>
    <property type="match status" value="1"/>
</dbReference>
<evidence type="ECO:0008006" key="12">
    <source>
        <dbReference type="Google" id="ProtNLM"/>
    </source>
</evidence>
<dbReference type="PROSITE" id="PS51369">
    <property type="entry name" value="TCP"/>
    <property type="match status" value="1"/>
</dbReference>
<evidence type="ECO:0000256" key="4">
    <source>
        <dbReference type="ARBA" id="ARBA00023125"/>
    </source>
</evidence>
<organism evidence="10 11">
    <name type="scientific">Erythroxylum novogranatense</name>
    <dbReference type="NCBI Taxonomy" id="1862640"/>
    <lineage>
        <taxon>Eukaryota</taxon>
        <taxon>Viridiplantae</taxon>
        <taxon>Streptophyta</taxon>
        <taxon>Embryophyta</taxon>
        <taxon>Tracheophyta</taxon>
        <taxon>Spermatophyta</taxon>
        <taxon>Magnoliopsida</taxon>
        <taxon>eudicotyledons</taxon>
        <taxon>Gunneridae</taxon>
        <taxon>Pentapetalae</taxon>
        <taxon>rosids</taxon>
        <taxon>fabids</taxon>
        <taxon>Malpighiales</taxon>
        <taxon>Erythroxylaceae</taxon>
        <taxon>Erythroxylum</taxon>
    </lineage>
</organism>
<comment type="subcellular location">
    <subcellularLocation>
        <location evidence="1">Nucleus</location>
    </subcellularLocation>
</comment>
<keyword evidence="4" id="KW-0238">DNA-binding</keyword>
<feature type="compositionally biased region" description="Basic and acidic residues" evidence="7">
    <location>
        <begin position="201"/>
        <end position="228"/>
    </location>
</feature>
<dbReference type="PANTHER" id="PTHR31072">
    <property type="entry name" value="TRANSCRIPTION FACTOR TCP4-RELATED"/>
    <property type="match status" value="1"/>
</dbReference>
<evidence type="ECO:0000256" key="6">
    <source>
        <dbReference type="ARBA" id="ARBA00023242"/>
    </source>
</evidence>
<evidence type="ECO:0000256" key="5">
    <source>
        <dbReference type="ARBA" id="ARBA00023163"/>
    </source>
</evidence>
<feature type="region of interest" description="Disordered" evidence="7">
    <location>
        <begin position="168"/>
        <end position="256"/>
    </location>
</feature>
<evidence type="ECO:0000256" key="3">
    <source>
        <dbReference type="ARBA" id="ARBA00023015"/>
    </source>
</evidence>
<keyword evidence="11" id="KW-1185">Reference proteome</keyword>
<dbReference type="InterPro" id="IPR017888">
    <property type="entry name" value="CYC/TB1_R_domain"/>
</dbReference>
<evidence type="ECO:0000313" key="10">
    <source>
        <dbReference type="EMBL" id="KAJ8760461.1"/>
    </source>
</evidence>
<evidence type="ECO:0000259" key="9">
    <source>
        <dbReference type="PROSITE" id="PS51370"/>
    </source>
</evidence>
<protein>
    <recommendedName>
        <fullName evidence="12">Cycloidea-like protein</fullName>
    </recommendedName>
</protein>
<keyword evidence="6" id="KW-0539">Nucleus</keyword>
<feature type="domain" description="TCP" evidence="8">
    <location>
        <begin position="95"/>
        <end position="153"/>
    </location>
</feature>
<evidence type="ECO:0000256" key="2">
    <source>
        <dbReference type="ARBA" id="ARBA00022473"/>
    </source>
</evidence>
<evidence type="ECO:0000259" key="8">
    <source>
        <dbReference type="PROSITE" id="PS51369"/>
    </source>
</evidence>
<dbReference type="InterPro" id="IPR017887">
    <property type="entry name" value="TF_TCP_subgr"/>
</dbReference>
<dbReference type="EMBL" id="JAIWQS010000007">
    <property type="protein sequence ID" value="KAJ8760461.1"/>
    <property type="molecule type" value="Genomic_DNA"/>
</dbReference>
<dbReference type="GO" id="GO:0005634">
    <property type="term" value="C:nucleus"/>
    <property type="evidence" value="ECO:0007669"/>
    <property type="project" value="UniProtKB-SubCell"/>
</dbReference>
<keyword evidence="3" id="KW-0805">Transcription regulation</keyword>
<dbReference type="GO" id="GO:0003700">
    <property type="term" value="F:DNA-binding transcription factor activity"/>
    <property type="evidence" value="ECO:0007669"/>
    <property type="project" value="InterPro"/>
</dbReference>
<dbReference type="InterPro" id="IPR005333">
    <property type="entry name" value="Transcription_factor_TCP"/>
</dbReference>
<accession>A0AAV8T128</accession>
<keyword evidence="2" id="KW-0217">Developmental protein</keyword>
<reference evidence="10 11" key="1">
    <citation type="submission" date="2021-09" db="EMBL/GenBank/DDBJ databases">
        <title>Genomic insights and catalytic innovation underlie evolution of tropane alkaloids biosynthesis.</title>
        <authorList>
            <person name="Wang Y.-J."/>
            <person name="Tian T."/>
            <person name="Huang J.-P."/>
            <person name="Huang S.-X."/>
        </authorList>
    </citation>
    <scope>NUCLEOTIDE SEQUENCE [LARGE SCALE GENOMIC DNA]</scope>
    <source>
        <strain evidence="10">KIB-2018</strain>
        <tissue evidence="10">Leaf</tissue>
    </source>
</reference>
<proteinExistence type="predicted"/>
<gene>
    <name evidence="10" type="ORF">K2173_015128</name>
</gene>
<evidence type="ECO:0000313" key="11">
    <source>
        <dbReference type="Proteomes" id="UP001159364"/>
    </source>
</evidence>
<dbReference type="AlphaFoldDB" id="A0AAV8T128"/>
<dbReference type="Pfam" id="PF03634">
    <property type="entry name" value="TCP"/>
    <property type="match status" value="1"/>
</dbReference>